<feature type="chain" id="PRO_5046598854" evidence="1">
    <location>
        <begin position="21"/>
        <end position="228"/>
    </location>
</feature>
<proteinExistence type="predicted"/>
<dbReference type="EMBL" id="JBAWKC010000001">
    <property type="protein sequence ID" value="MFH6768111.1"/>
    <property type="molecule type" value="Genomic_DNA"/>
</dbReference>
<dbReference type="Proteomes" id="UP001610104">
    <property type="component" value="Unassembled WGS sequence"/>
</dbReference>
<organism evidence="2 3">
    <name type="scientific">Gaetbulibacter aquiaggeris</name>
    <dbReference type="NCBI Taxonomy" id="1735373"/>
    <lineage>
        <taxon>Bacteria</taxon>
        <taxon>Pseudomonadati</taxon>
        <taxon>Bacteroidota</taxon>
        <taxon>Flavobacteriia</taxon>
        <taxon>Flavobacteriales</taxon>
        <taxon>Flavobacteriaceae</taxon>
        <taxon>Gaetbulibacter</taxon>
    </lineage>
</organism>
<feature type="signal peptide" evidence="1">
    <location>
        <begin position="1"/>
        <end position="20"/>
    </location>
</feature>
<evidence type="ECO:0000313" key="3">
    <source>
        <dbReference type="Proteomes" id="UP001610104"/>
    </source>
</evidence>
<evidence type="ECO:0000313" key="2">
    <source>
        <dbReference type="EMBL" id="MFH6768111.1"/>
    </source>
</evidence>
<accession>A0ABW7MMR6</accession>
<keyword evidence="3" id="KW-1185">Reference proteome</keyword>
<name>A0ABW7MMR6_9FLAO</name>
<reference evidence="2 3" key="1">
    <citation type="submission" date="2024-02" db="EMBL/GenBank/DDBJ databases">
        <title>A Gaetbulibacter species isolated from tidal flats and genomic insights of their niches.</title>
        <authorList>
            <person name="Ye Y."/>
        </authorList>
    </citation>
    <scope>NUCLEOTIDE SEQUENCE [LARGE SCALE GENOMIC DNA]</scope>
    <source>
        <strain evidence="2 3">KEM-8</strain>
    </source>
</reference>
<dbReference type="RefSeq" id="WP_395437359.1">
    <property type="nucleotide sequence ID" value="NZ_JBAWKC010000001.1"/>
</dbReference>
<protein>
    <submittedName>
        <fullName evidence="2">Uncharacterized protein</fullName>
    </submittedName>
</protein>
<sequence length="228" mass="26816">MHKYLIVFFSLLLTQFVSFSQNTPTNSYIIGQGDHGFWVSAQNNTKQIKGSPYLFDNWSQKGDIFIGNQVYTLSALNYNIQVERFEVKISEDSVFVLNHGSFDKVKVKGKSFSRHLDPDFQRNTYFEDIIHFNDKYLLKKHELTIKESQINPLTMQKLQNDQYIKKEQYYILKDDSDKLDKIKLNKSAILSLVEENNKAKVKEFVKEHMLSYKKNDDVIKILNYCDTL</sequence>
<gene>
    <name evidence="2" type="ORF">V8G56_05120</name>
</gene>
<evidence type="ECO:0000256" key="1">
    <source>
        <dbReference type="SAM" id="SignalP"/>
    </source>
</evidence>
<keyword evidence="1" id="KW-0732">Signal</keyword>
<comment type="caution">
    <text evidence="2">The sequence shown here is derived from an EMBL/GenBank/DDBJ whole genome shotgun (WGS) entry which is preliminary data.</text>
</comment>